<gene>
    <name evidence="1" type="ORF">CHARACLAT_033116</name>
</gene>
<accession>A0ABU7D2P5</accession>
<dbReference type="Proteomes" id="UP001352852">
    <property type="component" value="Unassembled WGS sequence"/>
</dbReference>
<organism evidence="1 2">
    <name type="scientific">Characodon lateralis</name>
    <dbReference type="NCBI Taxonomy" id="208331"/>
    <lineage>
        <taxon>Eukaryota</taxon>
        <taxon>Metazoa</taxon>
        <taxon>Chordata</taxon>
        <taxon>Craniata</taxon>
        <taxon>Vertebrata</taxon>
        <taxon>Euteleostomi</taxon>
        <taxon>Actinopterygii</taxon>
        <taxon>Neopterygii</taxon>
        <taxon>Teleostei</taxon>
        <taxon>Neoteleostei</taxon>
        <taxon>Acanthomorphata</taxon>
        <taxon>Ovalentaria</taxon>
        <taxon>Atherinomorphae</taxon>
        <taxon>Cyprinodontiformes</taxon>
        <taxon>Goodeidae</taxon>
        <taxon>Characodon</taxon>
    </lineage>
</organism>
<dbReference type="EMBL" id="JAHUTJ010014765">
    <property type="protein sequence ID" value="MED6269432.1"/>
    <property type="molecule type" value="Genomic_DNA"/>
</dbReference>
<protein>
    <submittedName>
        <fullName evidence="1">Uncharacterized protein</fullName>
    </submittedName>
</protein>
<evidence type="ECO:0000313" key="2">
    <source>
        <dbReference type="Proteomes" id="UP001352852"/>
    </source>
</evidence>
<comment type="caution">
    <text evidence="1">The sequence shown here is derived from an EMBL/GenBank/DDBJ whole genome shotgun (WGS) entry which is preliminary data.</text>
</comment>
<reference evidence="1 2" key="1">
    <citation type="submission" date="2021-06" db="EMBL/GenBank/DDBJ databases">
        <authorList>
            <person name="Palmer J.M."/>
        </authorList>
    </citation>
    <scope>NUCLEOTIDE SEQUENCE [LARGE SCALE GENOMIC DNA]</scope>
    <source>
        <strain evidence="1 2">CL_MEX2019</strain>
        <tissue evidence="1">Muscle</tissue>
    </source>
</reference>
<name>A0ABU7D2P5_9TELE</name>
<sequence length="103" mass="12108">MSQPAPTPVLLCVYQREWSYLKAAQQRIPTEICRQIHTHTYYGSYTGEITHMYRNAHTETYILCISIQQTHISRKRINLNTQPLQYPELACPLEARFCQCSEM</sequence>
<evidence type="ECO:0000313" key="1">
    <source>
        <dbReference type="EMBL" id="MED6269432.1"/>
    </source>
</evidence>
<keyword evidence="2" id="KW-1185">Reference proteome</keyword>
<proteinExistence type="predicted"/>